<reference evidence="1 2" key="1">
    <citation type="journal article" date="2015" name="Biotechnol. Bioeng.">
        <title>Genome sequence and phenotypic characterization of Caulobacter segnis.</title>
        <authorList>
            <person name="Patel S."/>
            <person name="Fletcher B."/>
            <person name="Scott D.C."/>
            <person name="Ely B."/>
        </authorList>
    </citation>
    <scope>NUCLEOTIDE SEQUENCE [LARGE SCALE GENOMIC DNA]</scope>
    <source>
        <strain evidence="1 2">ERI-2</strain>
    </source>
</reference>
<organism evidence="1 2">
    <name type="scientific">Clostridium ljungdahlii</name>
    <dbReference type="NCBI Taxonomy" id="1538"/>
    <lineage>
        <taxon>Bacteria</taxon>
        <taxon>Bacillati</taxon>
        <taxon>Bacillota</taxon>
        <taxon>Clostridia</taxon>
        <taxon>Eubacteriales</taxon>
        <taxon>Clostridiaceae</taxon>
        <taxon>Clostridium</taxon>
    </lineage>
</organism>
<gene>
    <name evidence="1" type="ORF">WY13_02607</name>
</gene>
<name>A0A162L5J8_9CLOT</name>
<dbReference type="RefSeq" id="WP_063556002.1">
    <property type="nucleotide sequence ID" value="NZ_LITT01000035.1"/>
</dbReference>
<dbReference type="AlphaFoldDB" id="A0A162L5J8"/>
<dbReference type="PATRIC" id="fig|1538.10.peg.2502"/>
<dbReference type="Proteomes" id="UP000077407">
    <property type="component" value="Unassembled WGS sequence"/>
</dbReference>
<comment type="caution">
    <text evidence="1">The sequence shown here is derived from an EMBL/GenBank/DDBJ whole genome shotgun (WGS) entry which is preliminary data.</text>
</comment>
<evidence type="ECO:0000313" key="2">
    <source>
        <dbReference type="Proteomes" id="UP000077407"/>
    </source>
</evidence>
<evidence type="ECO:0000313" key="1">
    <source>
        <dbReference type="EMBL" id="OAA84708.1"/>
    </source>
</evidence>
<proteinExistence type="predicted"/>
<dbReference type="EMBL" id="LITT01000035">
    <property type="protein sequence ID" value="OAA84708.1"/>
    <property type="molecule type" value="Genomic_DNA"/>
</dbReference>
<accession>A0A162L5J8</accession>
<sequence length="81" mass="9750">MLNLQQEVLEKMNILCNYKEQIIYQTHKHKDNFEIITIIVAMSYNRYRIYKGIRYNNDISVESFTIEKDMVKAMEERGAEV</sequence>
<protein>
    <submittedName>
        <fullName evidence="1">Uncharacterized protein</fullName>
    </submittedName>
</protein>
<dbReference type="OrthoDB" id="9940108at2"/>